<dbReference type="InterPro" id="IPR002575">
    <property type="entry name" value="Aminoglycoside_PTrfase"/>
</dbReference>
<dbReference type="Gene3D" id="3.90.1200.10">
    <property type="match status" value="1"/>
</dbReference>
<evidence type="ECO:0000313" key="2">
    <source>
        <dbReference type="EMBL" id="SUZ56726.1"/>
    </source>
</evidence>
<sequence length="258" mass="29068">MVVRPVTSKHEEPYWIDQGGGVWRVYPYVPSRNFDVLPHSLLNPAGKIFGDLLSRLRTLNVELETSIPGFHDIQTYLGHLDSVRAQGDADRELEYVDFRRERLVISEGNPQVIHGDCKVNNVLFDPSTSRAIKVVDLDTLMFGSASWDFGDLLRSISAGREELTKDAHFSAARVEPVVRGFLSAYGPVTDVEEYAAAPAHMSFMLGTRFLTDHFNGDRYFAVIRRGENLDRARAQFALTEQFDESEEQLCEVIGQVMG</sequence>
<dbReference type="EMBL" id="UINC01000521">
    <property type="protein sequence ID" value="SUZ56726.1"/>
    <property type="molecule type" value="Genomic_DNA"/>
</dbReference>
<feature type="domain" description="Aminoglycoside phosphotransferase" evidence="1">
    <location>
        <begin position="19"/>
        <end position="167"/>
    </location>
</feature>
<dbReference type="Pfam" id="PF01636">
    <property type="entry name" value="APH"/>
    <property type="match status" value="1"/>
</dbReference>
<organism evidence="2">
    <name type="scientific">marine metagenome</name>
    <dbReference type="NCBI Taxonomy" id="408172"/>
    <lineage>
        <taxon>unclassified sequences</taxon>
        <taxon>metagenomes</taxon>
        <taxon>ecological metagenomes</taxon>
    </lineage>
</organism>
<name>A0A381NQ42_9ZZZZ</name>
<evidence type="ECO:0000259" key="1">
    <source>
        <dbReference type="Pfam" id="PF01636"/>
    </source>
</evidence>
<dbReference type="SUPFAM" id="SSF56112">
    <property type="entry name" value="Protein kinase-like (PK-like)"/>
    <property type="match status" value="1"/>
</dbReference>
<proteinExistence type="predicted"/>
<accession>A0A381NQ42</accession>
<gene>
    <name evidence="2" type="ORF">METZ01_LOCUS9580</name>
</gene>
<dbReference type="AlphaFoldDB" id="A0A381NQ42"/>
<reference evidence="2" key="1">
    <citation type="submission" date="2018-05" db="EMBL/GenBank/DDBJ databases">
        <authorList>
            <person name="Lanie J.A."/>
            <person name="Ng W.-L."/>
            <person name="Kazmierczak K.M."/>
            <person name="Andrzejewski T.M."/>
            <person name="Davidsen T.M."/>
            <person name="Wayne K.J."/>
            <person name="Tettelin H."/>
            <person name="Glass J.I."/>
            <person name="Rusch D."/>
            <person name="Podicherti R."/>
            <person name="Tsui H.-C.T."/>
            <person name="Winkler M.E."/>
        </authorList>
    </citation>
    <scope>NUCLEOTIDE SEQUENCE</scope>
</reference>
<dbReference type="InterPro" id="IPR011009">
    <property type="entry name" value="Kinase-like_dom_sf"/>
</dbReference>
<protein>
    <recommendedName>
        <fullName evidence="1">Aminoglycoside phosphotransferase domain-containing protein</fullName>
    </recommendedName>
</protein>